<evidence type="ECO:0000313" key="2">
    <source>
        <dbReference type="EMBL" id="HJG37315.1"/>
    </source>
</evidence>
<dbReference type="EMBL" id="DYUZ01000022">
    <property type="protein sequence ID" value="HJG37315.1"/>
    <property type="molecule type" value="Genomic_DNA"/>
</dbReference>
<name>A0A921IUW3_9ACTN</name>
<proteinExistence type="predicted"/>
<dbReference type="RefSeq" id="WP_273190025.1">
    <property type="nucleotide sequence ID" value="NZ_DYUZ01000022.1"/>
</dbReference>
<organism evidence="2 3">
    <name type="scientific">Enorma phocaeensis</name>
    <dbReference type="NCBI Taxonomy" id="1871019"/>
    <lineage>
        <taxon>Bacteria</taxon>
        <taxon>Bacillati</taxon>
        <taxon>Actinomycetota</taxon>
        <taxon>Coriobacteriia</taxon>
        <taxon>Coriobacteriales</taxon>
        <taxon>Coriobacteriaceae</taxon>
        <taxon>Enorma</taxon>
    </lineage>
</organism>
<gene>
    <name evidence="2" type="ORF">K8V70_05580</name>
</gene>
<protein>
    <submittedName>
        <fullName evidence="2">Uncharacterized protein</fullName>
    </submittedName>
</protein>
<feature type="transmembrane region" description="Helical" evidence="1">
    <location>
        <begin position="22"/>
        <end position="39"/>
    </location>
</feature>
<evidence type="ECO:0000313" key="3">
    <source>
        <dbReference type="Proteomes" id="UP000753256"/>
    </source>
</evidence>
<dbReference type="Proteomes" id="UP000753256">
    <property type="component" value="Unassembled WGS sequence"/>
</dbReference>
<reference evidence="2" key="2">
    <citation type="submission" date="2021-09" db="EMBL/GenBank/DDBJ databases">
        <authorList>
            <person name="Gilroy R."/>
        </authorList>
    </citation>
    <scope>NUCLEOTIDE SEQUENCE</scope>
    <source>
        <strain evidence="2">ChiHjej13B12-9602</strain>
    </source>
</reference>
<comment type="caution">
    <text evidence="2">The sequence shown here is derived from an EMBL/GenBank/DDBJ whole genome shotgun (WGS) entry which is preliminary data.</text>
</comment>
<dbReference type="AlphaFoldDB" id="A0A921IUW3"/>
<keyword evidence="1" id="KW-0812">Transmembrane</keyword>
<evidence type="ECO:0000256" key="1">
    <source>
        <dbReference type="SAM" id="Phobius"/>
    </source>
</evidence>
<keyword evidence="1" id="KW-1133">Transmembrane helix</keyword>
<reference evidence="2" key="1">
    <citation type="journal article" date="2021" name="PeerJ">
        <title>Extensive microbial diversity within the chicken gut microbiome revealed by metagenomics and culture.</title>
        <authorList>
            <person name="Gilroy R."/>
            <person name="Ravi A."/>
            <person name="Getino M."/>
            <person name="Pursley I."/>
            <person name="Horton D.L."/>
            <person name="Alikhan N.F."/>
            <person name="Baker D."/>
            <person name="Gharbi K."/>
            <person name="Hall N."/>
            <person name="Watson M."/>
            <person name="Adriaenssens E.M."/>
            <person name="Foster-Nyarko E."/>
            <person name="Jarju S."/>
            <person name="Secka A."/>
            <person name="Antonio M."/>
            <person name="Oren A."/>
            <person name="Chaudhuri R.R."/>
            <person name="La Ragione R."/>
            <person name="Hildebrand F."/>
            <person name="Pallen M.J."/>
        </authorList>
    </citation>
    <scope>NUCLEOTIDE SEQUENCE</scope>
    <source>
        <strain evidence="2">ChiHjej13B12-9602</strain>
    </source>
</reference>
<sequence length="170" mass="18560">MEALNAIIGPRESEFTGLKGQVLRYVGAAFFLTVFALLAEAAGNRHELIAAATDPLSDLLFACAVSLYPVVTCWRHLAKMTAAYRSGEPFELAGAVLALYGRDEAERVQAERAAVLERDELVAAMRAEGTDEVIARFGRDGAYSMCRNLYVATIVVFAAAFIFMIMVRPF</sequence>
<keyword evidence="1" id="KW-0472">Membrane</keyword>
<feature type="transmembrane region" description="Helical" evidence="1">
    <location>
        <begin position="149"/>
        <end position="167"/>
    </location>
</feature>
<feature type="transmembrane region" description="Helical" evidence="1">
    <location>
        <begin position="59"/>
        <end position="77"/>
    </location>
</feature>
<accession>A0A921IUW3</accession>